<dbReference type="AlphaFoldDB" id="A0A7G5EHC8"/>
<dbReference type="KEGG" id="cpis:HS961_11480"/>
<sequence length="400" mass="41481">MPTAIPCLLMRGGTSKGAFFNAADLPQDAPTRDRVLLAAMGSPDRRQIDGVGGGHSLTSKIGIVSLSAQAGVDLEFLFAQVQPDQQMVDTRPNCGNMLAAAVPFALASGMLQAQGERATFRVLARNTGMLADISVPLSAGQLADGGDARIDGVPGSAAPIDICFLETAGSICKQLLPTGHPRERMSVAGEGFAPFSLEVTCIDNGMPLVIFKAADMGVSGHETVAELEANTDLRRRMEALRLHAAQAMGLGDVAASNYPKMTMVAPPRQGGAISTRSFIPHVCHESIGVLAAVTVGTAISLPGSICEGLAQRPADAEVETVAIEHPSGVLSVRLGRAAAQADAPPQVALLRTARLLMRGEVMVPSAVWAGRACRDTAGRPTVAPVPQLPEKTNGGATHDH</sequence>
<evidence type="ECO:0000256" key="2">
    <source>
        <dbReference type="ARBA" id="ARBA00023235"/>
    </source>
</evidence>
<evidence type="ECO:0000313" key="5">
    <source>
        <dbReference type="Proteomes" id="UP000515240"/>
    </source>
</evidence>
<dbReference type="PANTHER" id="PTHR43709">
    <property type="entry name" value="ACONITATE ISOMERASE-RELATED"/>
    <property type="match status" value="1"/>
</dbReference>
<evidence type="ECO:0000313" key="4">
    <source>
        <dbReference type="EMBL" id="QMV73403.1"/>
    </source>
</evidence>
<dbReference type="RefSeq" id="WP_182328011.1">
    <property type="nucleotide sequence ID" value="NZ_CP058554.1"/>
</dbReference>
<dbReference type="Gene3D" id="3.10.310.10">
    <property type="entry name" value="Diaminopimelate Epimerase, Chain A, domain 1"/>
    <property type="match status" value="2"/>
</dbReference>
<dbReference type="PANTHER" id="PTHR43709:SF3">
    <property type="entry name" value="ISOMERASE YBHH-RELATED"/>
    <property type="match status" value="1"/>
</dbReference>
<name>A0A7G5EHC8_9BURK</name>
<keyword evidence="2 4" id="KW-0413">Isomerase</keyword>
<dbReference type="EC" id="5.3.2.8" evidence="4"/>
<dbReference type="SUPFAM" id="SSF54506">
    <property type="entry name" value="Diaminopimelate epimerase-like"/>
    <property type="match status" value="2"/>
</dbReference>
<dbReference type="InterPro" id="IPR007400">
    <property type="entry name" value="PrpF-like"/>
</dbReference>
<accession>A0A7G5EHC8</accession>
<keyword evidence="5" id="KW-1185">Reference proteome</keyword>
<dbReference type="GO" id="GO:0016853">
    <property type="term" value="F:isomerase activity"/>
    <property type="evidence" value="ECO:0007669"/>
    <property type="project" value="UniProtKB-KW"/>
</dbReference>
<dbReference type="Proteomes" id="UP000515240">
    <property type="component" value="Chromosome"/>
</dbReference>
<feature type="region of interest" description="Disordered" evidence="3">
    <location>
        <begin position="378"/>
        <end position="400"/>
    </location>
</feature>
<organism evidence="4 5">
    <name type="scientific">Comamonas piscis</name>
    <dbReference type="NCBI Taxonomy" id="1562974"/>
    <lineage>
        <taxon>Bacteria</taxon>
        <taxon>Pseudomonadati</taxon>
        <taxon>Pseudomonadota</taxon>
        <taxon>Betaproteobacteria</taxon>
        <taxon>Burkholderiales</taxon>
        <taxon>Comamonadaceae</taxon>
        <taxon>Comamonas</taxon>
    </lineage>
</organism>
<dbReference type="Pfam" id="PF04303">
    <property type="entry name" value="PrpF"/>
    <property type="match status" value="1"/>
</dbReference>
<evidence type="ECO:0000256" key="3">
    <source>
        <dbReference type="SAM" id="MobiDB-lite"/>
    </source>
</evidence>
<evidence type="ECO:0000256" key="1">
    <source>
        <dbReference type="ARBA" id="ARBA00007673"/>
    </source>
</evidence>
<proteinExistence type="inferred from homology"/>
<comment type="similarity">
    <text evidence="1">Belongs to the PrpF family.</text>
</comment>
<reference evidence="4 5" key="1">
    <citation type="journal article" date="2020" name="G3 (Bethesda)">
        <title>CeMbio - The Caenorhabditis elegans Microbiome Resource.</title>
        <authorList>
            <person name="Dirksen P."/>
            <person name="Assie A."/>
            <person name="Zimmermann J."/>
            <person name="Zhang F."/>
            <person name="Tietje A.M."/>
            <person name="Marsh S.A."/>
            <person name="Felix M.A."/>
            <person name="Shapira M."/>
            <person name="Kaleta C."/>
            <person name="Schulenburg H."/>
            <person name="Samuel B."/>
        </authorList>
    </citation>
    <scope>NUCLEOTIDE SEQUENCE [LARGE SCALE GENOMIC DNA]</scope>
    <source>
        <strain evidence="4 5">BIGb0172</strain>
    </source>
</reference>
<dbReference type="EMBL" id="CP058554">
    <property type="protein sequence ID" value="QMV73403.1"/>
    <property type="molecule type" value="Genomic_DNA"/>
</dbReference>
<protein>
    <submittedName>
        <fullName evidence="4">4-oxalomesaconate tautomerase</fullName>
        <ecNumber evidence="4">5.3.2.8</ecNumber>
    </submittedName>
</protein>
<dbReference type="NCBIfam" id="NF033377">
    <property type="entry name" value="OMA_tautomer"/>
    <property type="match status" value="1"/>
</dbReference>
<dbReference type="InterPro" id="IPR047687">
    <property type="entry name" value="OMA_tautomer-like"/>
</dbReference>
<gene>
    <name evidence="4" type="ORF">HS961_11480</name>
</gene>